<keyword evidence="2" id="KW-0472">Membrane</keyword>
<evidence type="ECO:0000256" key="3">
    <source>
        <dbReference type="SAM" id="SignalP"/>
    </source>
</evidence>
<evidence type="ECO:0000256" key="2">
    <source>
        <dbReference type="SAM" id="Phobius"/>
    </source>
</evidence>
<sequence>MKTKLLVLIMLLFGIYNLQAQQIEQSKEKQESTQVQKDNVSDKPTDEEAARYTRIALIIAGVILFLKWKYSGRCKKCKRYRAMKTYDKDLVGTMKTKRVQQGNDYVNEYTRRYKIYRQCKYCGYKDSIFKDKTER</sequence>
<dbReference type="OrthoDB" id="10018000at2"/>
<dbReference type="RefSeq" id="WP_121765676.1">
    <property type="nucleotide sequence ID" value="NZ_BLLS01000075.1"/>
</dbReference>
<evidence type="ECO:0000313" key="6">
    <source>
        <dbReference type="Proteomes" id="UP000298073"/>
    </source>
</evidence>
<dbReference type="Proteomes" id="UP000491181">
    <property type="component" value="Unassembled WGS sequence"/>
</dbReference>
<accession>A0A7K3MHD3</accession>
<evidence type="ECO:0000313" key="4">
    <source>
        <dbReference type="EMBL" id="GFH87103.1"/>
    </source>
</evidence>
<evidence type="ECO:0000313" key="5">
    <source>
        <dbReference type="EMBL" id="TFU53242.1"/>
    </source>
</evidence>
<gene>
    <name evidence="5" type="ORF">E4T97_00020</name>
    <name evidence="4" type="ORF">IMSAGC001_02527</name>
</gene>
<dbReference type="AlphaFoldDB" id="A0A7K3MHD3"/>
<feature type="chain" id="PRO_5036206378" evidence="3">
    <location>
        <begin position="21"/>
        <end position="135"/>
    </location>
</feature>
<organism evidence="4 7">
    <name type="scientific">Bacteroides acidifaciens</name>
    <dbReference type="NCBI Taxonomy" id="85831"/>
    <lineage>
        <taxon>Bacteria</taxon>
        <taxon>Pseudomonadati</taxon>
        <taxon>Bacteroidota</taxon>
        <taxon>Bacteroidia</taxon>
        <taxon>Bacteroidales</taxon>
        <taxon>Bacteroidaceae</taxon>
        <taxon>Bacteroides</taxon>
    </lineage>
</organism>
<keyword evidence="3" id="KW-0732">Signal</keyword>
<reference evidence="5 6" key="1">
    <citation type="submission" date="2019-03" db="EMBL/GenBank/DDBJ databases">
        <title>Diversity of the mouse oral microbiome.</title>
        <authorList>
            <person name="Joseph S."/>
            <person name="Aduse-Opoku J."/>
            <person name="Curtis M."/>
            <person name="Wade W."/>
            <person name="Hashim A."/>
        </authorList>
    </citation>
    <scope>NUCLEOTIDE SEQUENCE [LARGE SCALE GENOMIC DNA]</scope>
    <source>
        <strain evidence="5 6">P2318</strain>
    </source>
</reference>
<feature type="region of interest" description="Disordered" evidence="1">
    <location>
        <begin position="27"/>
        <end position="47"/>
    </location>
</feature>
<keyword evidence="2" id="KW-1133">Transmembrane helix</keyword>
<feature type="transmembrane region" description="Helical" evidence="2">
    <location>
        <begin position="52"/>
        <end position="70"/>
    </location>
</feature>
<dbReference type="Proteomes" id="UP000298073">
    <property type="component" value="Unassembled WGS sequence"/>
</dbReference>
<evidence type="ECO:0000313" key="7">
    <source>
        <dbReference type="Proteomes" id="UP000491181"/>
    </source>
</evidence>
<dbReference type="EMBL" id="SPPV01000001">
    <property type="protein sequence ID" value="TFU53242.1"/>
    <property type="molecule type" value="Genomic_DNA"/>
</dbReference>
<protein>
    <submittedName>
        <fullName evidence="4">Uncharacterized protein</fullName>
    </submittedName>
</protein>
<evidence type="ECO:0000256" key="1">
    <source>
        <dbReference type="SAM" id="MobiDB-lite"/>
    </source>
</evidence>
<feature type="signal peptide" evidence="3">
    <location>
        <begin position="1"/>
        <end position="20"/>
    </location>
</feature>
<comment type="caution">
    <text evidence="4">The sequence shown here is derived from an EMBL/GenBank/DDBJ whole genome shotgun (WGS) entry which is preliminary data.</text>
</comment>
<reference evidence="4 7" key="2">
    <citation type="journal article" date="2020" name="Microbiome">
        <title>Single-cell genomics of uncultured bacteria reveals dietary fiber responders in the mouse gut microbiota.</title>
        <authorList>
            <person name="Chijiiwa R."/>
            <person name="Hosokawa M."/>
            <person name="Kogawa M."/>
            <person name="Nishikawa Y."/>
            <person name="Ide K."/>
            <person name="Sakanashi C."/>
            <person name="Takahashi K."/>
            <person name="Takeyama H."/>
        </authorList>
    </citation>
    <scope>NUCLEOTIDE SEQUENCE [LARGE SCALE GENOMIC DNA]</scope>
    <source>
        <strain evidence="4">IMSAGC_001</strain>
    </source>
</reference>
<dbReference type="EMBL" id="BLLS01000075">
    <property type="protein sequence ID" value="GFH87103.1"/>
    <property type="molecule type" value="Genomic_DNA"/>
</dbReference>
<proteinExistence type="predicted"/>
<name>A0A7K3MHD3_9BACE</name>
<keyword evidence="2" id="KW-0812">Transmembrane</keyword>